<dbReference type="NCBIfam" id="TIGR02246">
    <property type="entry name" value="SgcJ/EcaC family oxidoreductase"/>
    <property type="match status" value="1"/>
</dbReference>
<keyword evidence="4" id="KW-1185">Reference proteome</keyword>
<dbReference type="SUPFAM" id="SSF54427">
    <property type="entry name" value="NTF2-like"/>
    <property type="match status" value="1"/>
</dbReference>
<organism evidence="3 4">
    <name type="scientific">Pirellulimonas nuda</name>
    <dbReference type="NCBI Taxonomy" id="2528009"/>
    <lineage>
        <taxon>Bacteria</taxon>
        <taxon>Pseudomonadati</taxon>
        <taxon>Planctomycetota</taxon>
        <taxon>Planctomycetia</taxon>
        <taxon>Pirellulales</taxon>
        <taxon>Lacipirellulaceae</taxon>
        <taxon>Pirellulimonas</taxon>
    </lineage>
</organism>
<gene>
    <name evidence="3" type="ORF">Pla175_40890</name>
</gene>
<keyword evidence="1" id="KW-0732">Signal</keyword>
<evidence type="ECO:0000259" key="2">
    <source>
        <dbReference type="Pfam" id="PF14534"/>
    </source>
</evidence>
<sequence precursor="true">MSAERLRNSLLPALFLALAVSFAPGLAWAQDAAPSTMTAADANAPAAAIRAAGQAFVVAFNRQDAKGVAALWTADGEYVDEQGVQTVGRDAIEKQYADFFAANPGARIEIVMQSVKQITPDAALESGSSTLLLAKPAGATSRGQYVAAHAKQDGKWLMASVRETPAVDVAPANANLSDLAWLTGRWAADKGSTHIEIAFDPVADGRFLLGQTTLSTDQGSSSGGTQVVGRDPLTGQLVSWFFNTDGGHGFGVWSRDGDRWLVRTVGVTGQGAPTRATNILYNADDKVHSWQSVDRSLANQPLSDTEEVVIERVSNDAAKPK</sequence>
<evidence type="ECO:0000256" key="1">
    <source>
        <dbReference type="SAM" id="SignalP"/>
    </source>
</evidence>
<proteinExistence type="predicted"/>
<reference evidence="3 4" key="1">
    <citation type="submission" date="2019-02" db="EMBL/GenBank/DDBJ databases">
        <title>Deep-cultivation of Planctomycetes and their phenomic and genomic characterization uncovers novel biology.</title>
        <authorList>
            <person name="Wiegand S."/>
            <person name="Jogler M."/>
            <person name="Boedeker C."/>
            <person name="Pinto D."/>
            <person name="Vollmers J."/>
            <person name="Rivas-Marin E."/>
            <person name="Kohn T."/>
            <person name="Peeters S.H."/>
            <person name="Heuer A."/>
            <person name="Rast P."/>
            <person name="Oberbeckmann S."/>
            <person name="Bunk B."/>
            <person name="Jeske O."/>
            <person name="Meyerdierks A."/>
            <person name="Storesund J.E."/>
            <person name="Kallscheuer N."/>
            <person name="Luecker S."/>
            <person name="Lage O.M."/>
            <person name="Pohl T."/>
            <person name="Merkel B.J."/>
            <person name="Hornburger P."/>
            <person name="Mueller R.-W."/>
            <person name="Bruemmer F."/>
            <person name="Labrenz M."/>
            <person name="Spormann A.M."/>
            <person name="Op den Camp H."/>
            <person name="Overmann J."/>
            <person name="Amann R."/>
            <person name="Jetten M.S.M."/>
            <person name="Mascher T."/>
            <person name="Medema M.H."/>
            <person name="Devos D.P."/>
            <person name="Kaster A.-K."/>
            <person name="Ovreas L."/>
            <person name="Rohde M."/>
            <person name="Galperin M.Y."/>
            <person name="Jogler C."/>
        </authorList>
    </citation>
    <scope>NUCLEOTIDE SEQUENCE [LARGE SCALE GENOMIC DNA]</scope>
    <source>
        <strain evidence="3 4">Pla175</strain>
    </source>
</reference>
<protein>
    <submittedName>
        <fullName evidence="3">SnoaL-like domain protein</fullName>
    </submittedName>
</protein>
<dbReference type="InterPro" id="IPR011944">
    <property type="entry name" value="Steroid_delta5-4_isomerase"/>
</dbReference>
<feature type="domain" description="DUF4440" evidence="2">
    <location>
        <begin position="49"/>
        <end position="158"/>
    </location>
</feature>
<dbReference type="InterPro" id="IPR027843">
    <property type="entry name" value="DUF4440"/>
</dbReference>
<dbReference type="Gene3D" id="3.10.450.50">
    <property type="match status" value="1"/>
</dbReference>
<dbReference type="KEGG" id="pnd:Pla175_40890"/>
<dbReference type="EMBL" id="CP036291">
    <property type="protein sequence ID" value="QDU90680.1"/>
    <property type="molecule type" value="Genomic_DNA"/>
</dbReference>
<dbReference type="RefSeq" id="WP_197527017.1">
    <property type="nucleotide sequence ID" value="NZ_CP036291.1"/>
</dbReference>
<dbReference type="Pfam" id="PF14534">
    <property type="entry name" value="DUF4440"/>
    <property type="match status" value="1"/>
</dbReference>
<accession>A0A518DGS5</accession>
<feature type="chain" id="PRO_5022245572" evidence="1">
    <location>
        <begin position="30"/>
        <end position="321"/>
    </location>
</feature>
<dbReference type="AlphaFoldDB" id="A0A518DGS5"/>
<evidence type="ECO:0000313" key="3">
    <source>
        <dbReference type="EMBL" id="QDU90680.1"/>
    </source>
</evidence>
<evidence type="ECO:0000313" key="4">
    <source>
        <dbReference type="Proteomes" id="UP000317429"/>
    </source>
</evidence>
<feature type="signal peptide" evidence="1">
    <location>
        <begin position="1"/>
        <end position="29"/>
    </location>
</feature>
<name>A0A518DGS5_9BACT</name>
<dbReference type="InterPro" id="IPR032710">
    <property type="entry name" value="NTF2-like_dom_sf"/>
</dbReference>
<dbReference type="Proteomes" id="UP000317429">
    <property type="component" value="Chromosome"/>
</dbReference>